<proteinExistence type="predicted"/>
<keyword evidence="2" id="KW-1185">Reference proteome</keyword>
<gene>
    <name evidence="1" type="ORF">PPROV_000098500</name>
</gene>
<dbReference type="InterPro" id="IPR024755">
    <property type="entry name" value="cpYpsA"/>
</dbReference>
<protein>
    <recommendedName>
        <fullName evidence="3">Phytanoyl-CoA dioxygenase</fullName>
    </recommendedName>
</protein>
<dbReference type="Pfam" id="PF05721">
    <property type="entry name" value="PhyH"/>
    <property type="match status" value="1"/>
</dbReference>
<organism evidence="1 2">
    <name type="scientific">Pycnococcus provasolii</name>
    <dbReference type="NCBI Taxonomy" id="41880"/>
    <lineage>
        <taxon>Eukaryota</taxon>
        <taxon>Viridiplantae</taxon>
        <taxon>Chlorophyta</taxon>
        <taxon>Pseudoscourfieldiophyceae</taxon>
        <taxon>Pseudoscourfieldiales</taxon>
        <taxon>Pycnococcaceae</taxon>
        <taxon>Pycnococcus</taxon>
    </lineage>
</organism>
<sequence length="462" mass="52026">MQVALSHGVLHLKRSFCPRNYWAEDEQIPAAYHAYFTPTASADPAERTRRNVEASQATLIISTRKTLPPTTLTAVRHAKGVKQPHKHICSLTYKNDALAAARDAAAYLPVPLQCLHVGGPRASEDPQAHDWATQVLTHLIPLLIEAQTMPRRDALVPYLKQSRPCMAHVKQKLLEDGYCIVPSVLSKEECDAEMDRLWEYIATRSPAVRRDDASTCDMFQSHGAGWVFSELRVKLADRVFTPLFGTSELHCSKEGFTFQRPTTGNRHPFRKRATHVCGKPCASDGEHFDQGSFETGLQYIQSSTALLDQHDGDGCFLCWPGSHRHHARIAENTYRGRSNWFPLTDDEIATLRDDGLVPLRVPVRAGDVILWRSDLAHAGAMPVGERDSFRAVAYAAMAPAELTPPSVWRAKKEAFERGNTGDHSTRRECWHYAKSSDCDTWMWKSPFLSHRLKELYGLVRYD</sequence>
<name>A0A830H6I1_9CHLO</name>
<dbReference type="InterPro" id="IPR008775">
    <property type="entry name" value="Phytyl_CoA_dOase-like"/>
</dbReference>
<dbReference type="PANTHER" id="PTHR31630:SF6">
    <property type="entry name" value="PHYTANOYL-COA DIOXYGENASE-RELATED"/>
    <property type="match status" value="1"/>
</dbReference>
<dbReference type="OrthoDB" id="510605at2759"/>
<dbReference type="EMBL" id="BNJQ01000003">
    <property type="protein sequence ID" value="GHP02228.1"/>
    <property type="molecule type" value="Genomic_DNA"/>
</dbReference>
<evidence type="ECO:0000313" key="1">
    <source>
        <dbReference type="EMBL" id="GHP02228.1"/>
    </source>
</evidence>
<evidence type="ECO:0000313" key="2">
    <source>
        <dbReference type="Proteomes" id="UP000660262"/>
    </source>
</evidence>
<dbReference type="Pfam" id="PF12694">
    <property type="entry name" value="cpYpsA"/>
    <property type="match status" value="1"/>
</dbReference>
<dbReference type="Gene3D" id="2.60.120.620">
    <property type="entry name" value="q2cbj1_9rhob like domain"/>
    <property type="match status" value="1"/>
</dbReference>
<dbReference type="SUPFAM" id="SSF51197">
    <property type="entry name" value="Clavaminate synthase-like"/>
    <property type="match status" value="1"/>
</dbReference>
<dbReference type="Proteomes" id="UP000660262">
    <property type="component" value="Unassembled WGS sequence"/>
</dbReference>
<dbReference type="Gene3D" id="3.40.50.450">
    <property type="match status" value="1"/>
</dbReference>
<dbReference type="AlphaFoldDB" id="A0A830H6I1"/>
<reference evidence="1" key="1">
    <citation type="submission" date="2020-10" db="EMBL/GenBank/DDBJ databases">
        <title>Unveiling of a novel bifunctional photoreceptor, Dualchrome1, isolated from a cosmopolitan green alga.</title>
        <authorList>
            <person name="Suzuki S."/>
            <person name="Kawachi M."/>
        </authorList>
    </citation>
    <scope>NUCLEOTIDE SEQUENCE</scope>
    <source>
        <strain evidence="1">NIES 2893</strain>
    </source>
</reference>
<evidence type="ECO:0008006" key="3">
    <source>
        <dbReference type="Google" id="ProtNLM"/>
    </source>
</evidence>
<comment type="caution">
    <text evidence="1">The sequence shown here is derived from an EMBL/GenBank/DDBJ whole genome shotgun (WGS) entry which is preliminary data.</text>
</comment>
<accession>A0A830H6I1</accession>
<dbReference type="PANTHER" id="PTHR31630">
    <property type="entry name" value="PHYTANOYL-COA DIOXYGENASE-RELATED-RELATED"/>
    <property type="match status" value="1"/>
</dbReference>